<name>A0ABS4IQN5_9BACL</name>
<reference evidence="1 2" key="1">
    <citation type="submission" date="2021-03" db="EMBL/GenBank/DDBJ databases">
        <title>Genomic Encyclopedia of Type Strains, Phase IV (KMG-IV): sequencing the most valuable type-strain genomes for metagenomic binning, comparative biology and taxonomic classification.</title>
        <authorList>
            <person name="Goeker M."/>
        </authorList>
    </citation>
    <scope>NUCLEOTIDE SEQUENCE [LARGE SCALE GENOMIC DNA]</scope>
    <source>
        <strain evidence="1 2">DSM 26048</strain>
    </source>
</reference>
<evidence type="ECO:0000313" key="2">
    <source>
        <dbReference type="Proteomes" id="UP001519287"/>
    </source>
</evidence>
<proteinExistence type="predicted"/>
<dbReference type="Proteomes" id="UP001519287">
    <property type="component" value="Unassembled WGS sequence"/>
</dbReference>
<keyword evidence="2" id="KW-1185">Reference proteome</keyword>
<dbReference type="EMBL" id="JAGGLB010000003">
    <property type="protein sequence ID" value="MBP1989888.1"/>
    <property type="molecule type" value="Genomic_DNA"/>
</dbReference>
<sequence length="265" mass="30500">MGQQMEAVDFKLLEEKFFLTLHEPESIQLSMPASELLETEPLMKLIDLYGPLIKTSERSVAAAFFCSWYAGLCCAMQHMLVHNKEVILDLSLSNLSVQLYMGSQYPLFSFRMNEVRFINIPKVDREAWCRMVLHSFYKNQVRPMIAILSDSAQMRVHPLWGQISNALYNQREEALAAASETLDEKSRDRIMDHFGILTHGVDASAFGLRKNPFDSKLTFIESQNDPTQMVSIKPACCLIYRLDLKIGYCYECPRLKEKDRVALRL</sequence>
<accession>A0ABS4IQN5</accession>
<dbReference type="RefSeq" id="WP_209970666.1">
    <property type="nucleotide sequence ID" value="NZ_JAGGLB010000003.1"/>
</dbReference>
<organism evidence="1 2">
    <name type="scientific">Paenibacillus eucommiae</name>
    <dbReference type="NCBI Taxonomy" id="1355755"/>
    <lineage>
        <taxon>Bacteria</taxon>
        <taxon>Bacillati</taxon>
        <taxon>Bacillota</taxon>
        <taxon>Bacilli</taxon>
        <taxon>Bacillales</taxon>
        <taxon>Paenibacillaceae</taxon>
        <taxon>Paenibacillus</taxon>
    </lineage>
</organism>
<protein>
    <submittedName>
        <fullName evidence="1">Ferric iron reductase protein FhuF</fullName>
    </submittedName>
</protein>
<gene>
    <name evidence="1" type="ORF">J2Z66_001486</name>
</gene>
<comment type="caution">
    <text evidence="1">The sequence shown here is derived from an EMBL/GenBank/DDBJ whole genome shotgun (WGS) entry which is preliminary data.</text>
</comment>
<evidence type="ECO:0000313" key="1">
    <source>
        <dbReference type="EMBL" id="MBP1989888.1"/>
    </source>
</evidence>